<keyword evidence="3" id="KW-0813">Transport</keyword>
<feature type="transmembrane region" description="Helical" evidence="8">
    <location>
        <begin position="527"/>
        <end position="545"/>
    </location>
</feature>
<dbReference type="GO" id="GO:0016020">
    <property type="term" value="C:membrane"/>
    <property type="evidence" value="ECO:0007669"/>
    <property type="project" value="UniProtKB-SubCell"/>
</dbReference>
<gene>
    <name evidence="10" type="ORF">E4J94_04055</name>
</gene>
<sequence length="755" mass="85422">MEEHLPKLIIDLGLILCVGAVTTLIFKRINQPLVLGYIIAGFLVGPHFEYIPSVAEEHNVEIWAKIGVIFLLFSLGLEFSFKKLLNVGGSASITAIVEIICIVTVGYFVGRFMNWSTMDSIFLGGLLASSSTTIIIRAFDELGLKRKKFANVVFGILIVEDIVVILLMVMLSTMAVSQHFDGTEMINSFVKLGFFLAAWFIGGIFIIPTFLRSIKKYLDDETLLIISIGLCLGMVYIADSAGFSIELGAFVMGSILAETIYAEKIEHNFQSVKNLFATIFFISIGMMIDPISMYEHKWAILIVTLLTIIGKLIFTTLGAIISGQPLKQSVQVGMSMAQIGEFAFIVAGLGLSLGVTSDFLFPVAVGVSAITTFTTPYLIKSSDFVYSFLEKILPQKIIQGIEKYSSDTQHIQNENKWKEIIKQTVTTIFINGIIIIAITLIVKSYLLFLLTDWFSYFGASLVSLILTFILCIPFIWAIIGNRPKREIIREFWDESNYNRAPIIAIISIRLTLVVVAVIFIYNQFFSSTIASVILTIGLLITMYFLSKYFNKVYDYIQKKFIYNLNEREILNKRKEERIKKEKFQYTWDNTHISDMIVPQNANFIGVPLGELDWRTKFKINIAYIKRGDRIIQTPNSESVLYPFDKIGIIGTDEHIQRFEKYLQIIGETPPENNDLKNTDNFTLDKVVIPQDFCELEHKSIGWVKDTAKGIIVSIERDGETIHNPDRNVEIKLGDYLTIVADKKNLKTFIQDYNLK</sequence>
<comment type="subcellular location">
    <subcellularLocation>
        <location evidence="1">Membrane</location>
        <topology evidence="1">Multi-pass membrane protein</topology>
    </subcellularLocation>
</comment>
<evidence type="ECO:0000313" key="11">
    <source>
        <dbReference type="Proteomes" id="UP000297998"/>
    </source>
</evidence>
<dbReference type="AlphaFoldDB" id="A0A4Z1C441"/>
<name>A0A4Z1C441_9FLAO</name>
<feature type="transmembrane region" description="Helical" evidence="8">
    <location>
        <begin position="298"/>
        <end position="320"/>
    </location>
</feature>
<dbReference type="Gene3D" id="3.30.70.1450">
    <property type="entry name" value="Regulator of K+ conductance, C-terminal domain"/>
    <property type="match status" value="2"/>
</dbReference>
<feature type="transmembrane region" description="Helical" evidence="8">
    <location>
        <begin position="62"/>
        <end position="81"/>
    </location>
</feature>
<keyword evidence="4" id="KW-0630">Potassium</keyword>
<dbReference type="Pfam" id="PF02080">
    <property type="entry name" value="TrkA_C"/>
    <property type="match status" value="1"/>
</dbReference>
<dbReference type="GO" id="GO:0008324">
    <property type="term" value="F:monoatomic cation transmembrane transporter activity"/>
    <property type="evidence" value="ECO:0007669"/>
    <property type="project" value="InterPro"/>
</dbReference>
<organism evidence="10 11">
    <name type="scientific">Empedobacter tilapiae</name>
    <dbReference type="NCBI Taxonomy" id="2491114"/>
    <lineage>
        <taxon>Bacteria</taxon>
        <taxon>Pseudomonadati</taxon>
        <taxon>Bacteroidota</taxon>
        <taxon>Flavobacteriia</taxon>
        <taxon>Flavobacteriales</taxon>
        <taxon>Weeksellaceae</taxon>
        <taxon>Empedobacter</taxon>
    </lineage>
</organism>
<dbReference type="PROSITE" id="PS51202">
    <property type="entry name" value="RCK_C"/>
    <property type="match status" value="2"/>
</dbReference>
<evidence type="ECO:0000256" key="1">
    <source>
        <dbReference type="ARBA" id="ARBA00004141"/>
    </source>
</evidence>
<feature type="transmembrane region" description="Helical" evidence="8">
    <location>
        <begin position="6"/>
        <end position="26"/>
    </location>
</feature>
<dbReference type="OrthoDB" id="9781411at2"/>
<feature type="transmembrane region" description="Helical" evidence="8">
    <location>
        <begin position="151"/>
        <end position="172"/>
    </location>
</feature>
<dbReference type="EMBL" id="SRPE01000002">
    <property type="protein sequence ID" value="TGN29872.1"/>
    <property type="molecule type" value="Genomic_DNA"/>
</dbReference>
<dbReference type="GO" id="GO:0006813">
    <property type="term" value="P:potassium ion transport"/>
    <property type="evidence" value="ECO:0007669"/>
    <property type="project" value="UniProtKB-KW"/>
</dbReference>
<evidence type="ECO:0000256" key="6">
    <source>
        <dbReference type="ARBA" id="ARBA00022989"/>
    </source>
</evidence>
<feature type="transmembrane region" description="Helical" evidence="8">
    <location>
        <begin position="121"/>
        <end position="139"/>
    </location>
</feature>
<feature type="transmembrane region" description="Helical" evidence="8">
    <location>
        <begin position="500"/>
        <end position="521"/>
    </location>
</feature>
<protein>
    <submittedName>
        <fullName evidence="10">Sodium:proton antiporter</fullName>
    </submittedName>
</protein>
<keyword evidence="4" id="KW-0406">Ion transport</keyword>
<keyword evidence="7 8" id="KW-0472">Membrane</keyword>
<dbReference type="PANTHER" id="PTHR42751:SF3">
    <property type="entry name" value="SODIUM_GLUTAMATE SYMPORTER"/>
    <property type="match status" value="1"/>
</dbReference>
<evidence type="ECO:0000259" key="9">
    <source>
        <dbReference type="PROSITE" id="PS51202"/>
    </source>
</evidence>
<feature type="transmembrane region" description="Helical" evidence="8">
    <location>
        <begin position="192"/>
        <end position="211"/>
    </location>
</feature>
<keyword evidence="6 8" id="KW-1133">Transmembrane helix</keyword>
<dbReference type="GO" id="GO:1902600">
    <property type="term" value="P:proton transmembrane transport"/>
    <property type="evidence" value="ECO:0007669"/>
    <property type="project" value="InterPro"/>
</dbReference>
<proteinExistence type="inferred from homology"/>
<evidence type="ECO:0000256" key="8">
    <source>
        <dbReference type="SAM" id="Phobius"/>
    </source>
</evidence>
<feature type="transmembrane region" description="Helical" evidence="8">
    <location>
        <begin position="33"/>
        <end position="50"/>
    </location>
</feature>
<keyword evidence="11" id="KW-1185">Reference proteome</keyword>
<feature type="domain" description="RCK C-terminal" evidence="9">
    <location>
        <begin position="580"/>
        <end position="664"/>
    </location>
</feature>
<evidence type="ECO:0000256" key="2">
    <source>
        <dbReference type="ARBA" id="ARBA00005551"/>
    </source>
</evidence>
<evidence type="ECO:0000313" key="10">
    <source>
        <dbReference type="EMBL" id="TGN29872.1"/>
    </source>
</evidence>
<dbReference type="SUPFAM" id="SSF116726">
    <property type="entry name" value="TrkA C-terminal domain-like"/>
    <property type="match status" value="2"/>
</dbReference>
<dbReference type="InterPro" id="IPR006037">
    <property type="entry name" value="RCK_C"/>
</dbReference>
<feature type="transmembrane region" description="Helical" evidence="8">
    <location>
        <begin position="456"/>
        <end position="479"/>
    </location>
</feature>
<dbReference type="GO" id="GO:0015297">
    <property type="term" value="F:antiporter activity"/>
    <property type="evidence" value="ECO:0007669"/>
    <property type="project" value="InterPro"/>
</dbReference>
<keyword evidence="4" id="KW-0633">Potassium transport</keyword>
<feature type="transmembrane region" description="Helical" evidence="8">
    <location>
        <begin position="223"/>
        <end position="238"/>
    </location>
</feature>
<dbReference type="InterPro" id="IPR036721">
    <property type="entry name" value="RCK_C_sf"/>
</dbReference>
<dbReference type="Proteomes" id="UP000297998">
    <property type="component" value="Unassembled WGS sequence"/>
</dbReference>
<evidence type="ECO:0000256" key="3">
    <source>
        <dbReference type="ARBA" id="ARBA00022448"/>
    </source>
</evidence>
<feature type="transmembrane region" description="Helical" evidence="8">
    <location>
        <begin position="88"/>
        <end position="109"/>
    </location>
</feature>
<evidence type="ECO:0000256" key="4">
    <source>
        <dbReference type="ARBA" id="ARBA00022538"/>
    </source>
</evidence>
<dbReference type="Pfam" id="PF00999">
    <property type="entry name" value="Na_H_Exchanger"/>
    <property type="match status" value="1"/>
</dbReference>
<dbReference type="PANTHER" id="PTHR42751">
    <property type="entry name" value="SODIUM/HYDROGEN EXCHANGER FAMILY/TRKA DOMAIN PROTEIN"/>
    <property type="match status" value="1"/>
</dbReference>
<dbReference type="InterPro" id="IPR038770">
    <property type="entry name" value="Na+/solute_symporter_sf"/>
</dbReference>
<feature type="domain" description="RCK C-terminal" evidence="9">
    <location>
        <begin position="670"/>
        <end position="754"/>
    </location>
</feature>
<evidence type="ECO:0000256" key="5">
    <source>
        <dbReference type="ARBA" id="ARBA00022692"/>
    </source>
</evidence>
<comment type="caution">
    <text evidence="10">The sequence shown here is derived from an EMBL/GenBank/DDBJ whole genome shotgun (WGS) entry which is preliminary data.</text>
</comment>
<reference evidence="10 11" key="1">
    <citation type="submission" date="2019-03" db="EMBL/GenBank/DDBJ databases">
        <title>Empedobacter tilapiae sp. nov., isolated from an intestine of Nile tilapia Oreochromis niloticus.</title>
        <authorList>
            <person name="Kim Y.-O."/>
            <person name="Yoon J.-H."/>
        </authorList>
    </citation>
    <scope>NUCLEOTIDE SEQUENCE [LARGE SCALE GENOMIC DNA]</scope>
    <source>
        <strain evidence="10 11">MRS2</strain>
    </source>
</reference>
<keyword evidence="5 8" id="KW-0812">Transmembrane</keyword>
<feature type="transmembrane region" description="Helical" evidence="8">
    <location>
        <begin position="274"/>
        <end position="292"/>
    </location>
</feature>
<dbReference type="Gene3D" id="1.20.1530.20">
    <property type="match status" value="1"/>
</dbReference>
<dbReference type="RefSeq" id="WP_135834574.1">
    <property type="nucleotide sequence ID" value="NZ_CAUQWU010000020.1"/>
</dbReference>
<accession>A0A4Z1C441</accession>
<comment type="similarity">
    <text evidence="2">Belongs to the monovalent cation:proton antiporter 2 (CPA2) transporter (TC 2.A.37) family.</text>
</comment>
<evidence type="ECO:0000256" key="7">
    <source>
        <dbReference type="ARBA" id="ARBA00023136"/>
    </source>
</evidence>
<dbReference type="InterPro" id="IPR006153">
    <property type="entry name" value="Cation/H_exchanger_TM"/>
</dbReference>
<feature type="transmembrane region" description="Helical" evidence="8">
    <location>
        <begin position="428"/>
        <end position="450"/>
    </location>
</feature>